<evidence type="ECO:0000313" key="1">
    <source>
        <dbReference type="EMBL" id="XUY36763.1"/>
    </source>
</evidence>
<name>A0AC62A508_LEIPA</name>
<reference evidence="1 2" key="1">
    <citation type="journal article" date="2015" name="Sci. Rep.">
        <title>The genome of Leishmania panamensis: insights into genomics of the L. (Viannia) subgenus.</title>
        <authorList>
            <person name="Llanes A."/>
            <person name="Restrepo C.M."/>
            <person name="Vecchio G.D."/>
            <person name="Anguizola F.J."/>
            <person name="Lleonart R."/>
        </authorList>
    </citation>
    <scope>NUCLEOTIDE SEQUENCE [LARGE SCALE GENOMIC DNA]</scope>
    <source>
        <strain evidence="1 2">MHOM/PA/94/PSC-1</strain>
    </source>
</reference>
<sequence length="1375" mass="141334">MRRLQQQLGHCAWTAGLLSNTSRHVNLSAIGVDVVTLPSPPSEPPSVPLVSVATTFSDVLKAAPAAPAAPKVVPAAPKVVPAAPAAPVAPKAAPAAPKVVPAAPKVVPAAPAAPVAPKAAPAAPKVVPAAPAAPVAPKAAPAAPAAPKVVPAAPAAPVAPKAAPAAPAAPKVVPAAPAAPVAPKAAPAAPKVVPAAPAAPVAPKAAPAAPKVVPAAPAAPVAPKAAPAAPKVVPAAPAAPVAPKAAPAAPKVVPAAPKVVPAAPAAPVAPKAAPAAPAAPKVVPAAPAAPVAPKAAPAAPKVVPAAPAAPVAPKAVPAAPAAPKAVPAAPKVVPAAPAAPNVSRWTRWQRRPVAGASNTLENQRSSSRGAHPQPTERQQADAKHVVACVSSVQQFPHRTASERPAAPPPPSSPPPAPSLSTAPLAPPTPPSTSSAHTTIAPPSVSAVAEADSEATDEKLFEALQPSLSTRIEAAVRQGKAACLLTASHTAQQPQVEQLEQRILRTDTEAHADSSELIEGGATGDWACAKREEWLLPLPGFISSSIDRHEIPAELGGDDGSNVAECTTARSTANDFSRKATTTAPADAAPLLSALAPELSESATMERLPIDVWFGADAASCGKGATAPQRPRVTDNSDVCLVVSTSVTPQKYAITVQLREPPSSPMACVQAVAGALDTVEAHCNTAVTSHTAASVDSALRVAPAITVTWCALPHCSFFAATQSPTELPLSQRVDYVTAKETVMERFNCLVARFRARVHFAAVVSSGSVLDFGAEVFFACVERRLLSLQAAVCDGSDEAAAPVGSSLPSVSTISVGFPLSRVGIFPSTSTVVSMRRLCGLLHTVKWIPVLHTYDASSLADVGLLSLSDATADASDKSRTKQWSLLLEQLIIERVCQSPVQRRWAIEMLLWSRSFHDAAVRHKAAGAMSADIADAWHKYAIGALSRNPLSTELDTARGDAGSVTRVHLLLTTPPCKGAAHALQVHARSLRRSLPPLPHHRFLAFPRVQYSLWMDKVQTLTAEKSVGAVVLLDCSEKAVTDTLNLVKTHLVGTAAQRARLPYLNVVLIGEAAATQRMLQHLPCAAVITSASAFCEMGHASVQQVRLYVSPNWPADLQQDTLLAALTYLKRRGVPHVVAASAAPQRLLLALCNEAVLIARSLPDATAVESAAKEQLGLCLGPFQLMDAYGTVTVATMAADERTRTAAASDAGARAAVTPAHPLESCMRSMAREGLLGARGARGGFYGPAVAMNRGGAAAPLLREAVLSTYVRHHMTPIQVGNRLRAAVLNVACELLTRGEVQLVDDVDLLSMSALGWREETGGVLYQVDQLGADALPRLVEHMTCLASTGSAPHLAPHPLLLRMVAEKVRFANLHDSGLL</sequence>
<dbReference type="EMBL" id="CP009403">
    <property type="protein sequence ID" value="XUY36763.1"/>
    <property type="molecule type" value="Genomic_DNA"/>
</dbReference>
<gene>
    <name evidence="1" type="ORF">LPMP_340270</name>
</gene>
<keyword evidence="2" id="KW-1185">Reference proteome</keyword>
<protein>
    <submittedName>
        <fullName evidence="1">6-phosphogluconate dehydrogenase-like, putative</fullName>
    </submittedName>
</protein>
<evidence type="ECO:0000313" key="2">
    <source>
        <dbReference type="Proteomes" id="UP000063063"/>
    </source>
</evidence>
<dbReference type="Proteomes" id="UP000063063">
    <property type="component" value="Chromosome 34"/>
</dbReference>
<proteinExistence type="predicted"/>
<accession>A0AC62A508</accession>
<organism evidence="1 2">
    <name type="scientific">Leishmania panamensis</name>
    <dbReference type="NCBI Taxonomy" id="5679"/>
    <lineage>
        <taxon>Eukaryota</taxon>
        <taxon>Discoba</taxon>
        <taxon>Euglenozoa</taxon>
        <taxon>Kinetoplastea</taxon>
        <taxon>Metakinetoplastina</taxon>
        <taxon>Trypanosomatida</taxon>
        <taxon>Trypanosomatidae</taxon>
        <taxon>Leishmaniinae</taxon>
        <taxon>Leishmania</taxon>
        <taxon>Leishmania guyanensis species complex</taxon>
    </lineage>
</organism>